<dbReference type="Proteomes" id="UP001177021">
    <property type="component" value="Unassembled WGS sequence"/>
</dbReference>
<reference evidence="1" key="1">
    <citation type="submission" date="2023-10" db="EMBL/GenBank/DDBJ databases">
        <authorList>
            <person name="Rodriguez Cubillos JULIANA M."/>
            <person name="De Vega J."/>
        </authorList>
    </citation>
    <scope>NUCLEOTIDE SEQUENCE</scope>
</reference>
<proteinExistence type="predicted"/>
<evidence type="ECO:0000313" key="1">
    <source>
        <dbReference type="EMBL" id="CAJ2656960.1"/>
    </source>
</evidence>
<gene>
    <name evidence="1" type="ORF">MILVUS5_LOCUS23608</name>
</gene>
<protein>
    <submittedName>
        <fullName evidence="1">Uncharacterized protein</fullName>
    </submittedName>
</protein>
<evidence type="ECO:0000313" key="2">
    <source>
        <dbReference type="Proteomes" id="UP001177021"/>
    </source>
</evidence>
<dbReference type="EMBL" id="CASHSV030000311">
    <property type="protein sequence ID" value="CAJ2656960.1"/>
    <property type="molecule type" value="Genomic_DNA"/>
</dbReference>
<name>A0ACB0KJK4_TRIPR</name>
<organism evidence="1 2">
    <name type="scientific">Trifolium pratense</name>
    <name type="common">Red clover</name>
    <dbReference type="NCBI Taxonomy" id="57577"/>
    <lineage>
        <taxon>Eukaryota</taxon>
        <taxon>Viridiplantae</taxon>
        <taxon>Streptophyta</taxon>
        <taxon>Embryophyta</taxon>
        <taxon>Tracheophyta</taxon>
        <taxon>Spermatophyta</taxon>
        <taxon>Magnoliopsida</taxon>
        <taxon>eudicotyledons</taxon>
        <taxon>Gunneridae</taxon>
        <taxon>Pentapetalae</taxon>
        <taxon>rosids</taxon>
        <taxon>fabids</taxon>
        <taxon>Fabales</taxon>
        <taxon>Fabaceae</taxon>
        <taxon>Papilionoideae</taxon>
        <taxon>50 kb inversion clade</taxon>
        <taxon>NPAAA clade</taxon>
        <taxon>Hologalegina</taxon>
        <taxon>IRL clade</taxon>
        <taxon>Trifolieae</taxon>
        <taxon>Trifolium</taxon>
    </lineage>
</organism>
<keyword evidence="2" id="KW-1185">Reference proteome</keyword>
<sequence length="235" mass="26205">MSLFDAYSICEVGKDASGIAGNIFAFGLFVSPIPTFRRIIRNGSTEMFSGLPYIYSLLNCLICLWYGTPLISHDNLLVTTVNSIGAAFQLVYILLFLIYAEKPKKVRMFGLLLAVFGIFVIILYGSLKITDTSMRRMIVGLLSCASLISMFASPLFIIKLVIRTKSVEFMPFYLSLSTFLMSVSFFLYGLLSDDVFIYVPNGIGTVLGLIQLVLYFYYKSSSSDDSREPLIVSYG</sequence>
<comment type="caution">
    <text evidence="1">The sequence shown here is derived from an EMBL/GenBank/DDBJ whole genome shotgun (WGS) entry which is preliminary data.</text>
</comment>
<accession>A0ACB0KJK4</accession>